<protein>
    <submittedName>
        <fullName evidence="4">Class F sortase</fullName>
    </submittedName>
</protein>
<proteinExistence type="predicted"/>
<accession>A0ABW4X824</accession>
<dbReference type="EMBL" id="JBHUHP010000002">
    <property type="protein sequence ID" value="MFD2090709.1"/>
    <property type="molecule type" value="Genomic_DNA"/>
</dbReference>
<feature type="compositionally biased region" description="Pro residues" evidence="2">
    <location>
        <begin position="64"/>
        <end position="81"/>
    </location>
</feature>
<keyword evidence="5" id="KW-1185">Reference proteome</keyword>
<dbReference type="Gene3D" id="2.40.260.10">
    <property type="entry name" value="Sortase"/>
    <property type="match status" value="1"/>
</dbReference>
<evidence type="ECO:0000256" key="3">
    <source>
        <dbReference type="SAM" id="SignalP"/>
    </source>
</evidence>
<gene>
    <name evidence="4" type="ORF">ACFSHS_03905</name>
</gene>
<name>A0ABW4X824_9ACTN</name>
<feature type="signal peptide" evidence="3">
    <location>
        <begin position="1"/>
        <end position="27"/>
    </location>
</feature>
<evidence type="ECO:0000313" key="4">
    <source>
        <dbReference type="EMBL" id="MFD2090709.1"/>
    </source>
</evidence>
<dbReference type="SUPFAM" id="SSF63817">
    <property type="entry name" value="Sortase"/>
    <property type="match status" value="1"/>
</dbReference>
<comment type="caution">
    <text evidence="4">The sequence shown here is derived from an EMBL/GenBank/DDBJ whole genome shotgun (WGS) entry which is preliminary data.</text>
</comment>
<organism evidence="4 5">
    <name type="scientific">Blastococcus deserti</name>
    <dbReference type="NCBI Taxonomy" id="2259033"/>
    <lineage>
        <taxon>Bacteria</taxon>
        <taxon>Bacillati</taxon>
        <taxon>Actinomycetota</taxon>
        <taxon>Actinomycetes</taxon>
        <taxon>Geodermatophilales</taxon>
        <taxon>Geodermatophilaceae</taxon>
        <taxon>Blastococcus</taxon>
    </lineage>
</organism>
<sequence length="225" mass="22636">MKAPRVRHLLVLVVAGLLLVGSGLALALATPRADADDIGRPPAVTTPSDVPDPPSPSSAATPTAPAPSPAPPPPPAGPPAPVTISLPATPGPVPLVPVGVLDSGALQLPERPTELGWYAAGAIPGDPAGTAVIAGHIDSAQFGAGPLETLLELRLDDVVEVTDAAGGLHRYTVRSRTSHPKSALPPDLFRTDGPAQLALVTCGGAFDERTGQYADNLVVIALPVP</sequence>
<reference evidence="5" key="1">
    <citation type="journal article" date="2019" name="Int. J. Syst. Evol. Microbiol.">
        <title>The Global Catalogue of Microorganisms (GCM) 10K type strain sequencing project: providing services to taxonomists for standard genome sequencing and annotation.</title>
        <authorList>
            <consortium name="The Broad Institute Genomics Platform"/>
            <consortium name="The Broad Institute Genome Sequencing Center for Infectious Disease"/>
            <person name="Wu L."/>
            <person name="Ma J."/>
        </authorList>
    </citation>
    <scope>NUCLEOTIDE SEQUENCE [LARGE SCALE GENOMIC DNA]</scope>
    <source>
        <strain evidence="5">JCM 3338</strain>
    </source>
</reference>
<dbReference type="Pfam" id="PF04203">
    <property type="entry name" value="Sortase"/>
    <property type="match status" value="1"/>
</dbReference>
<dbReference type="InterPro" id="IPR023365">
    <property type="entry name" value="Sortase_dom-sf"/>
</dbReference>
<evidence type="ECO:0000313" key="5">
    <source>
        <dbReference type="Proteomes" id="UP001597402"/>
    </source>
</evidence>
<keyword evidence="3" id="KW-0732">Signal</keyword>
<feature type="region of interest" description="Disordered" evidence="2">
    <location>
        <begin position="34"/>
        <end position="85"/>
    </location>
</feature>
<dbReference type="InterPro" id="IPR042001">
    <property type="entry name" value="Sortase_F"/>
</dbReference>
<evidence type="ECO:0000256" key="1">
    <source>
        <dbReference type="ARBA" id="ARBA00022801"/>
    </source>
</evidence>
<keyword evidence="1" id="KW-0378">Hydrolase</keyword>
<dbReference type="RefSeq" id="WP_376871997.1">
    <property type="nucleotide sequence ID" value="NZ_JBHUHP010000002.1"/>
</dbReference>
<dbReference type="CDD" id="cd05829">
    <property type="entry name" value="Sortase_F"/>
    <property type="match status" value="1"/>
</dbReference>
<dbReference type="InterPro" id="IPR005754">
    <property type="entry name" value="Sortase"/>
</dbReference>
<dbReference type="Proteomes" id="UP001597402">
    <property type="component" value="Unassembled WGS sequence"/>
</dbReference>
<feature type="chain" id="PRO_5045261609" evidence="3">
    <location>
        <begin position="28"/>
        <end position="225"/>
    </location>
</feature>
<evidence type="ECO:0000256" key="2">
    <source>
        <dbReference type="SAM" id="MobiDB-lite"/>
    </source>
</evidence>